<dbReference type="PROSITE" id="PS50005">
    <property type="entry name" value="TPR"/>
    <property type="match status" value="1"/>
</dbReference>
<dbReference type="PROSITE" id="PS00086">
    <property type="entry name" value="CYTOCHROME_P450"/>
    <property type="match status" value="1"/>
</dbReference>
<comment type="similarity">
    <text evidence="3">Belongs to the cytochrome P450 family.</text>
</comment>
<keyword evidence="10" id="KW-0865">Zymogen</keyword>
<dbReference type="PANTHER" id="PTHR11139">
    <property type="entry name" value="ATAXIA TELANGIECTASIA MUTATED ATM -RELATED"/>
    <property type="match status" value="1"/>
</dbReference>
<evidence type="ECO:0000259" key="17">
    <source>
        <dbReference type="PROSITE" id="PS51189"/>
    </source>
</evidence>
<evidence type="ECO:0000256" key="4">
    <source>
        <dbReference type="ARBA" id="ARBA00022525"/>
    </source>
</evidence>
<keyword evidence="19" id="KW-1185">Reference proteome</keyword>
<keyword evidence="9" id="KW-0503">Monooxygenase</keyword>
<dbReference type="CDD" id="cd05163">
    <property type="entry name" value="PIKK_TRRAP"/>
    <property type="match status" value="1"/>
</dbReference>
<dbReference type="CDD" id="cd20628">
    <property type="entry name" value="CYP4"/>
    <property type="match status" value="1"/>
</dbReference>
<name>A0A8J6L6L0_TENMO</name>
<dbReference type="InterPro" id="IPR046807">
    <property type="entry name" value="Tra1_central"/>
</dbReference>
<protein>
    <recommendedName>
        <fullName evidence="20">Cytochrome P450 monooxygenase</fullName>
    </recommendedName>
</protein>
<dbReference type="InterPro" id="IPR046805">
    <property type="entry name" value="Tra1_ring"/>
</dbReference>
<reference evidence="18" key="2">
    <citation type="submission" date="2021-08" db="EMBL/GenBank/DDBJ databases">
        <authorList>
            <person name="Eriksson T."/>
        </authorList>
    </citation>
    <scope>NUCLEOTIDE SEQUENCE</scope>
    <source>
        <strain evidence="18">Stoneville</strain>
        <tissue evidence="18">Whole head</tissue>
    </source>
</reference>
<dbReference type="InterPro" id="IPR036396">
    <property type="entry name" value="Cyt_P450_sf"/>
</dbReference>
<evidence type="ECO:0000259" key="15">
    <source>
        <dbReference type="PROSITE" id="PS50240"/>
    </source>
</evidence>
<keyword evidence="9" id="KW-0560">Oxidoreductase</keyword>
<evidence type="ECO:0000259" key="16">
    <source>
        <dbReference type="PROSITE" id="PS50290"/>
    </source>
</evidence>
<evidence type="ECO:0000256" key="2">
    <source>
        <dbReference type="ARBA" id="ARBA00007234"/>
    </source>
</evidence>
<dbReference type="SUPFAM" id="SSF48264">
    <property type="entry name" value="Cytochrome P450"/>
    <property type="match status" value="1"/>
</dbReference>
<dbReference type="GO" id="GO:0000124">
    <property type="term" value="C:SAGA complex"/>
    <property type="evidence" value="ECO:0007669"/>
    <property type="project" value="TreeGrafter"/>
</dbReference>
<dbReference type="FunFam" id="2.40.10.10:FF:000146">
    <property type="entry name" value="Serine protease 53"/>
    <property type="match status" value="1"/>
</dbReference>
<dbReference type="InterPro" id="IPR016024">
    <property type="entry name" value="ARM-type_fold"/>
</dbReference>
<dbReference type="GO" id="GO:0004672">
    <property type="term" value="F:protein kinase activity"/>
    <property type="evidence" value="ECO:0007669"/>
    <property type="project" value="UniProtKB-ARBA"/>
</dbReference>
<dbReference type="Pfam" id="PF02259">
    <property type="entry name" value="FAT"/>
    <property type="match status" value="1"/>
</dbReference>
<evidence type="ECO:0000256" key="8">
    <source>
        <dbReference type="ARBA" id="ARBA00022825"/>
    </source>
</evidence>
<dbReference type="Pfam" id="PF00454">
    <property type="entry name" value="PI3_PI4_kinase"/>
    <property type="match status" value="1"/>
</dbReference>
<dbReference type="InterPro" id="IPR043504">
    <property type="entry name" value="Peptidase_S1_PA_chymotrypsin"/>
</dbReference>
<dbReference type="PROSITE" id="PS00134">
    <property type="entry name" value="TRYPSIN_HIS"/>
    <property type="match status" value="1"/>
</dbReference>
<feature type="binding site" description="axial binding residue" evidence="12">
    <location>
        <position position="434"/>
    </location>
    <ligand>
        <name>heme</name>
        <dbReference type="ChEBI" id="CHEBI:30413"/>
    </ligand>
    <ligandPart>
        <name>Fe</name>
        <dbReference type="ChEBI" id="CHEBI:18248"/>
    </ligandPart>
</feature>
<feature type="domain" description="Peptidase S1" evidence="15">
    <location>
        <begin position="786"/>
        <end position="1034"/>
    </location>
</feature>
<evidence type="ECO:0000256" key="12">
    <source>
        <dbReference type="PIRSR" id="PIRSR602401-1"/>
    </source>
</evidence>
<evidence type="ECO:0000256" key="3">
    <source>
        <dbReference type="ARBA" id="ARBA00010617"/>
    </source>
</evidence>
<feature type="region of interest" description="Disordered" evidence="14">
    <location>
        <begin position="753"/>
        <end position="772"/>
    </location>
</feature>
<feature type="compositionally biased region" description="Basic and acidic residues" evidence="14">
    <location>
        <begin position="446"/>
        <end position="464"/>
    </location>
</feature>
<dbReference type="GO" id="GO:0006508">
    <property type="term" value="P:proteolysis"/>
    <property type="evidence" value="ECO:0007669"/>
    <property type="project" value="UniProtKB-KW"/>
</dbReference>
<feature type="domain" description="PI3K/PI4K catalytic" evidence="16">
    <location>
        <begin position="4474"/>
        <end position="4796"/>
    </location>
</feature>
<evidence type="ECO:0000256" key="14">
    <source>
        <dbReference type="SAM" id="MobiDB-lite"/>
    </source>
</evidence>
<dbReference type="SUPFAM" id="SSF48371">
    <property type="entry name" value="ARM repeat"/>
    <property type="match status" value="3"/>
</dbReference>
<dbReference type="GO" id="GO:0005576">
    <property type="term" value="C:extracellular region"/>
    <property type="evidence" value="ECO:0007669"/>
    <property type="project" value="UniProtKB-SubCell"/>
</dbReference>
<comment type="subcellular location">
    <subcellularLocation>
        <location evidence="1">Secreted</location>
    </subcellularLocation>
</comment>
<dbReference type="GO" id="GO:0016705">
    <property type="term" value="F:oxidoreductase activity, acting on paired donors, with incorporation or reduction of molecular oxygen"/>
    <property type="evidence" value="ECO:0007669"/>
    <property type="project" value="InterPro"/>
</dbReference>
<dbReference type="Gene3D" id="1.10.1070.11">
    <property type="entry name" value="Phosphatidylinositol 3-/4-kinase, catalytic domain"/>
    <property type="match status" value="1"/>
</dbReference>
<comment type="similarity">
    <text evidence="2">Belongs to the PI3/PI4-kinase family. TRA1 subfamily.</text>
</comment>
<dbReference type="SUPFAM" id="SSF56112">
    <property type="entry name" value="Protein kinase-like (PK-like)"/>
    <property type="match status" value="1"/>
</dbReference>
<dbReference type="SMART" id="SM00020">
    <property type="entry name" value="Tryp_SPc"/>
    <property type="match status" value="1"/>
</dbReference>
<comment type="caution">
    <text evidence="18">The sequence shown here is derived from an EMBL/GenBank/DDBJ whole genome shotgun (WGS) entry which is preliminary data.</text>
</comment>
<dbReference type="EMBL" id="JABDTM020028833">
    <property type="protein sequence ID" value="KAH0808342.1"/>
    <property type="molecule type" value="Genomic_DNA"/>
</dbReference>
<keyword evidence="13" id="KW-0802">TPR repeat</keyword>
<gene>
    <name evidence="18" type="ORF">GEV33_014449</name>
</gene>
<dbReference type="PRINTS" id="PR00463">
    <property type="entry name" value="EP450I"/>
</dbReference>
<dbReference type="Pfam" id="PF16030">
    <property type="entry name" value="GD_N"/>
    <property type="match status" value="1"/>
</dbReference>
<dbReference type="PROSITE" id="PS51189">
    <property type="entry name" value="FAT"/>
    <property type="match status" value="1"/>
</dbReference>
<evidence type="ECO:0000256" key="9">
    <source>
        <dbReference type="ARBA" id="ARBA00023033"/>
    </source>
</evidence>
<evidence type="ECO:0000256" key="6">
    <source>
        <dbReference type="ARBA" id="ARBA00022729"/>
    </source>
</evidence>
<dbReference type="InterPro" id="IPR011989">
    <property type="entry name" value="ARM-like"/>
</dbReference>
<keyword evidence="4" id="KW-0964">Secreted</keyword>
<dbReference type="Pfam" id="PF20175">
    <property type="entry name" value="Tra1_central"/>
    <property type="match status" value="1"/>
</dbReference>
<dbReference type="InterPro" id="IPR001128">
    <property type="entry name" value="Cyt_P450"/>
</dbReference>
<keyword evidence="12" id="KW-0408">Iron</keyword>
<evidence type="ECO:0000256" key="13">
    <source>
        <dbReference type="PROSITE-ProRule" id="PRU00339"/>
    </source>
</evidence>
<dbReference type="InterPro" id="IPR000403">
    <property type="entry name" value="PI3/4_kinase_cat_dom"/>
</dbReference>
<feature type="domain" description="FAT" evidence="17">
    <location>
        <begin position="3649"/>
        <end position="4214"/>
    </location>
</feature>
<feature type="region of interest" description="Disordered" evidence="14">
    <location>
        <begin position="446"/>
        <end position="489"/>
    </location>
</feature>
<keyword evidence="11" id="KW-1015">Disulfide bond</keyword>
<dbReference type="GO" id="GO:0035267">
    <property type="term" value="C:NuA4 histone acetyltransferase complex"/>
    <property type="evidence" value="ECO:0007669"/>
    <property type="project" value="TreeGrafter"/>
</dbReference>
<dbReference type="InterPro" id="IPR018114">
    <property type="entry name" value="TRYPSIN_HIS"/>
</dbReference>
<evidence type="ECO:0008006" key="20">
    <source>
        <dbReference type="Google" id="ProtNLM"/>
    </source>
</evidence>
<keyword evidence="5" id="KW-0645">Protease</keyword>
<dbReference type="InterPro" id="IPR017972">
    <property type="entry name" value="Cyt_P450_CS"/>
</dbReference>
<dbReference type="Gene3D" id="1.25.10.10">
    <property type="entry name" value="Leucine-rich Repeat Variant"/>
    <property type="match status" value="1"/>
</dbReference>
<dbReference type="InterPro" id="IPR009003">
    <property type="entry name" value="Peptidase_S1_PA"/>
</dbReference>
<evidence type="ECO:0000256" key="11">
    <source>
        <dbReference type="ARBA" id="ARBA00023157"/>
    </source>
</evidence>
<dbReference type="Pfam" id="PF00089">
    <property type="entry name" value="Trypsin"/>
    <property type="match status" value="1"/>
</dbReference>
<dbReference type="InterPro" id="IPR031986">
    <property type="entry name" value="GD_N"/>
</dbReference>
<dbReference type="Pfam" id="PF00067">
    <property type="entry name" value="p450"/>
    <property type="match status" value="1"/>
</dbReference>
<dbReference type="PROSITE" id="PS50290">
    <property type="entry name" value="PI3_4_KINASE_3"/>
    <property type="match status" value="1"/>
</dbReference>
<keyword evidence="12" id="KW-0349">Heme</keyword>
<dbReference type="PANTHER" id="PTHR11139:SF1">
    <property type="entry name" value="TRANSFORMATION_TRANSCRIPTION DOMAIN-ASSOCIATED PROTEIN"/>
    <property type="match status" value="1"/>
</dbReference>
<evidence type="ECO:0000256" key="5">
    <source>
        <dbReference type="ARBA" id="ARBA00022670"/>
    </source>
</evidence>
<keyword evidence="8" id="KW-0720">Serine protease</keyword>
<dbReference type="PROSITE" id="PS50240">
    <property type="entry name" value="TRYPSIN_DOM"/>
    <property type="match status" value="1"/>
</dbReference>
<evidence type="ECO:0000256" key="10">
    <source>
        <dbReference type="ARBA" id="ARBA00023145"/>
    </source>
</evidence>
<dbReference type="SMART" id="SM00146">
    <property type="entry name" value="PI3Kc"/>
    <property type="match status" value="1"/>
</dbReference>
<dbReference type="GO" id="GO:0004252">
    <property type="term" value="F:serine-type endopeptidase activity"/>
    <property type="evidence" value="ECO:0007669"/>
    <property type="project" value="InterPro"/>
</dbReference>
<feature type="region of interest" description="Disordered" evidence="14">
    <location>
        <begin position="4834"/>
        <end position="4864"/>
    </location>
</feature>
<dbReference type="GO" id="GO:0005506">
    <property type="term" value="F:iron ion binding"/>
    <property type="evidence" value="ECO:0007669"/>
    <property type="project" value="InterPro"/>
</dbReference>
<evidence type="ECO:0000256" key="1">
    <source>
        <dbReference type="ARBA" id="ARBA00004613"/>
    </source>
</evidence>
<feature type="compositionally biased region" description="Basic and acidic residues" evidence="14">
    <location>
        <begin position="4834"/>
        <end position="4843"/>
    </location>
</feature>
<dbReference type="GO" id="GO:0006355">
    <property type="term" value="P:regulation of DNA-templated transcription"/>
    <property type="evidence" value="ECO:0007669"/>
    <property type="project" value="TreeGrafter"/>
</dbReference>
<dbReference type="SUPFAM" id="SSF50494">
    <property type="entry name" value="Trypsin-like serine proteases"/>
    <property type="match status" value="1"/>
</dbReference>
<dbReference type="GO" id="GO:0005634">
    <property type="term" value="C:nucleus"/>
    <property type="evidence" value="ECO:0007669"/>
    <property type="project" value="TreeGrafter"/>
</dbReference>
<evidence type="ECO:0000313" key="18">
    <source>
        <dbReference type="EMBL" id="KAH0808342.1"/>
    </source>
</evidence>
<dbReference type="InterPro" id="IPR002401">
    <property type="entry name" value="Cyt_P450_E_grp-I"/>
</dbReference>
<dbReference type="InterPro" id="IPR036940">
    <property type="entry name" value="PI3/4_kinase_cat_sf"/>
</dbReference>
<dbReference type="Gene3D" id="2.40.10.10">
    <property type="entry name" value="Trypsin-like serine proteases"/>
    <property type="match status" value="1"/>
</dbReference>
<dbReference type="Pfam" id="PF20206">
    <property type="entry name" value="Tra1_ring"/>
    <property type="match status" value="1"/>
</dbReference>
<dbReference type="GO" id="GO:0020037">
    <property type="term" value="F:heme binding"/>
    <property type="evidence" value="ECO:0007669"/>
    <property type="project" value="InterPro"/>
</dbReference>
<dbReference type="InterPro" id="IPR003151">
    <property type="entry name" value="PIK-rel_kinase_FAT"/>
</dbReference>
<accession>A0A8J6L6L0</accession>
<evidence type="ECO:0000256" key="7">
    <source>
        <dbReference type="ARBA" id="ARBA00022801"/>
    </source>
</evidence>
<dbReference type="Gene3D" id="1.10.630.10">
    <property type="entry name" value="Cytochrome P450"/>
    <property type="match status" value="1"/>
</dbReference>
<keyword evidence="6" id="KW-0732">Signal</keyword>
<dbReference type="InterPro" id="IPR011990">
    <property type="entry name" value="TPR-like_helical_dom_sf"/>
</dbReference>
<dbReference type="InterPro" id="IPR014009">
    <property type="entry name" value="PIK_FAT"/>
</dbReference>
<keyword evidence="12" id="KW-0479">Metal-binding</keyword>
<evidence type="ECO:0000313" key="19">
    <source>
        <dbReference type="Proteomes" id="UP000719412"/>
    </source>
</evidence>
<reference evidence="18" key="1">
    <citation type="journal article" date="2020" name="J Insects Food Feed">
        <title>The yellow mealworm (Tenebrio molitor) genome: a resource for the emerging insects as food and feed industry.</title>
        <authorList>
            <person name="Eriksson T."/>
            <person name="Andere A."/>
            <person name="Kelstrup H."/>
            <person name="Emery V."/>
            <person name="Picard C."/>
        </authorList>
    </citation>
    <scope>NUCLEOTIDE SEQUENCE</scope>
    <source>
        <strain evidence="18">Stoneville</strain>
        <tissue evidence="18">Whole head</tissue>
    </source>
</reference>
<feature type="repeat" description="TPR" evidence="13">
    <location>
        <begin position="4057"/>
        <end position="4090"/>
    </location>
</feature>
<dbReference type="InterPro" id="IPR050517">
    <property type="entry name" value="DDR_Repair_Kinase"/>
</dbReference>
<dbReference type="InterPro" id="IPR001254">
    <property type="entry name" value="Trypsin_dom"/>
</dbReference>
<dbReference type="GO" id="GO:0004497">
    <property type="term" value="F:monooxygenase activity"/>
    <property type="evidence" value="ECO:0007669"/>
    <property type="project" value="UniProtKB-KW"/>
</dbReference>
<dbReference type="Proteomes" id="UP000719412">
    <property type="component" value="Unassembled WGS sequence"/>
</dbReference>
<dbReference type="InterPro" id="IPR011009">
    <property type="entry name" value="Kinase-like_dom_sf"/>
</dbReference>
<comment type="cofactor">
    <cofactor evidence="12">
        <name>heme</name>
        <dbReference type="ChEBI" id="CHEBI:30413"/>
    </cofactor>
</comment>
<organism evidence="18 19">
    <name type="scientific">Tenebrio molitor</name>
    <name type="common">Yellow mealworm beetle</name>
    <dbReference type="NCBI Taxonomy" id="7067"/>
    <lineage>
        <taxon>Eukaryota</taxon>
        <taxon>Metazoa</taxon>
        <taxon>Ecdysozoa</taxon>
        <taxon>Arthropoda</taxon>
        <taxon>Hexapoda</taxon>
        <taxon>Insecta</taxon>
        <taxon>Pterygota</taxon>
        <taxon>Neoptera</taxon>
        <taxon>Endopterygota</taxon>
        <taxon>Coleoptera</taxon>
        <taxon>Polyphaga</taxon>
        <taxon>Cucujiformia</taxon>
        <taxon>Tenebrionidae</taxon>
        <taxon>Tenebrio</taxon>
    </lineage>
</organism>
<sequence>MYLLVLVAVLGLIWSIHFHWKRFRLYQLSRKVPGPLPLPFIGSFYLFFRGDAAVIAKRFMRIYEEYPELSKIWMGPDLLYLITKPEYLEVVLNSPGTFEKSYFYKHTKPMLGDGLLSGPVKVWKRHRKMIAPTFNQKILNEYPRIIGEQCNILIDILSAQSGKGEIDHCRYLTNCALDIVGETIFGVAINAQASNGNYSHTFDRLMEIMFLRVFRVIYKFDFIFRWTQDCKDQRQIIDKIKNVSRDLIRKKKEQLGFQTEIEDGKKKPFLDFVVEKSLNNELSQEELEDEVNTFLLAGTDTNATATSFILTLLGMHHDVQEKVFEEVAEVLGPDRFIELEDLSKLKYTERVIKESLRLFPGAPFVGRIITEDISLGEIVIPKGSNAVLGYLHLHRSEKYWSDPLKFDPDRFLPENSTNRHAYAWLPFSGGPRNCIGELESCPREAGLRGSCRDQVRDDGNENSRGHGHPQVQSEQRDQVHRGHRTHGEYSAQAQAGIPLGLRAQIIHLNYPVPNMFTDVTRSNPALVSSIIQNSQGPSRKLDREVKPEGSWSGLVDKKGLSPDLVASSRLQNQISSHHIIVEIGQHSHLQYSIGHGWTFAGVVWGQSIPENPCPDVFAYRRQGGIYYGDIAVAYDGSKNLNLGVNISMAGLYQNMKLKLELLTPPEQILSTPVLRYRVNFPFQHVLPKITQITFNGKIFCYGPGEPVSLNGVTNLWSNIVYRINEYTYNFQDGYQEPPRNPFIPPNEPIVTSQPVIPPTDAPTTTPPRTASVKESCGVANDIQTLVLKGEKTIENEYPWLVAMFRRHGVSYEFQCTANLISDRHVVTAAHCVWYFRAPLIDKEDILFVLGRSDISRWASTGAIIRTALKVIPHPNYKQDSGHCDVAIIKLNEEVVFKPTIRPICLWGEDTDLKHIVSTQGVVAGWGKSEEGRLVVAKPRKISMPVVAQDTCLRSHHGFRNLTSEMTFCAGNKDGSGPCSGDSGAGFMVKRNRKWYLRGLVSTAIKNEDLSCNLNEFIVFSDVAKMKDWINMAGVDPHTTQMNQFRSYVTMLGDPSCKDVLKLKATQEISKNFEIILSSSLYQSFLDHSVKIFLKILQEGEPHFIAEYNIQQVRKLILEMLYRLPTNDLLRPYVKSILSLMLRLLEIDNEENVLVCLKIIIELHKQYRPAFNPEIQHFLQFVKSIYSDLPNHMDKIFEPRAPIKVKDLSELNIEELLKETFTMTSIQTEKRNKDGTLIAYYLIPKAVLSLKVLQELPIIVVLMYQLYKQSVHQDVSDFIPLIMKTITLQPSLEQRQADTFNKEIFVDFMGAQVKTLSFLAYIIKFYLEHVQSHSAMMVQGMLGLLMLCPMEVAHLRRELLIAARHILATDLRNRFVPHMEKLFDEDILLGRGWTTHESLRPLAYSTLADLVHHVRQQLPLSDLTRAVHLFSKNVHDDTLATTIQTMSCKLLLNLVDCIRIRSDAENSTEGRELLMRMLEVFVVKFKTIAKIQLPILTNKCKQPTANGNSDVKVEDVKPNPAEVLENALASTQGAQPKEEKSKFGFPQNNNYNVADYRSLVKTLVCGVKTITWGCSACKSSTGHGLVTTKHFQPHETLVFVRLVKWALKALDIYTLSLGPQPTGPQRINQQNVRNKEEKEVLEHFSGVFSMMNPQTFHEIFSTTIEYLVERVYKNPTLQTVPNTLLANPATSPIFATVLVEYLLERMEEMGSNLERSNLYLKLFKLVFGSVSLFPQENENMLRPHLHQIVNRSMELAMSAKEPYNYFLLLRALFRSIGGGSHDLLYQEFLPLLPNLLEGLNRLQSGLHKQHMKDLFVELCLTVPVRLSSLLPYLPMLMDPLVSALNGSHVLISQGLRTLELCVDNLQHDFLYEHIQPVRADLMQALWRTLRNNDQVAQVAFKVLGKFGGGNRKMMIEPQKLDYVSSDFDPPAIIAKFHEQNKTIEFPVQKIIETAFNALKQSNTDSFYRKQAWEVINCYLTASRNLNDDKNTLINLFLHSSFQDPKTIPQVKGSVYKSIYKQARETHQTALTGMFVAAAIKELRQPVVALMVAVVRHYTMVAVAQQSGAFASAPKHNEQVALDPLVLVDALAVIMGHEEKELCKPGHVGLVLILDTASTLLGSKEMACRLPLIEYLSEKMCALCYERAWYAKLGGCIAINFMFERCALKWVYEHMFTFLKALLFVMMDLTSEVSSGALDMAKNNLEKMLIVCVTEPPEGSDQATKDLQKKALHEVTHELVRQVTSPHTMVREQSMHSLRLLAEKQNKSVTSVMEPFKDVLADMVPPTKHLLKHQPAIAQMGLMDGNHFCTTLTPRLFTIDLSIKEHNMFIHDLLSLCNSEDVKLNTSSCYKSITNFIPLRKSALRVLAACHYLETVREQIFQVLYKALEKPNAELQQTAFECMRDFIAGYPVNKDLVYQTVKPLLLTLGDAKNLTLNGVKMLSYLTQLFPLTFNENLCEQLLELLKQLLENLTNAHKGSTGVSKKGDEEQKIVTIIGIFHQTPAASSKFINQLCQLILQTEQAMLIEASSPFREVLMKFLLRYPGDTLEMFLDDNYIKDKQFSRYLEYLIKHKDGKPFRDHIQNNMVKRLIAMALSNVHVNFSLTTQERNELQYQSIRVISFLIKFDDQWLSEQQELVEALQQIWCDDGYQERHKNVDSLEYTHWKEPKLLVKVLLHYFCYHPNNVDLLFQLLRSMCHRFIPEFQFLKDFLANTVAQNYTVEWKRTAFFRFVKLFPSPSISQELKSKVLQLILIPCFAVSFEKGETNKLVGGLPMPYQDNPDNVVSVFINKLIEPENPFPSADCVRIALLQFSCLLVEQASPHIHDHDANNKTQGFKLRRLMTFAWPCLLVENCVDPATRYHGHLLLSHIIDKFAIHRKIVLQVFHSLLKAHALEARNVVRQALEILTPSMPLRMDEGNTMLTHWTKKIIVDEGHSMQQLFHILQLVVKHYKVYYPVRHHLVQHMVNSIQRLGFSPTATLEHRKLAVELAEVIIKWELYGIKEDGETTEIVESTKRMTFDDQMEGQRKKVAMMQPSTSFGPVPVVKQEPGVNKPIDRAHTDTVLNFLLRLACQVNDSTPQNPGNPTASSPGELLSRRCVILLKTALKPDLWAQPVDLKLAFFDKILLTVEAPNPNIGNVCTALELLTYLLSVLKKDQILASFKPLQRGLGACITSSNNKIIKLVHGLLTKLMSLFPTERSNTTVSCKYEELEILYTTVGKVIFEGLNNYEKNAQANSSSLFGTMMILKAACANNHSYIDLLITPFMRVLHRLAKEHLQPTSTEYAAINSELLILSLDLVKTRVVVMGVEMRKTFIGTILVGLIEKTQDIKVMKAITKMLEEWMKCKNVVTLNQAPSLREKSILLGKMMQYVEKRFPEDADLNAQFLELVSYVYTDVNLKTTELTSKLEPAFLAGLRCNQPHIRAKFFKVFDESMRRRLHDRLLYIVCSQNWEAIGQHYWIKQCIELLLVTAVPDTSIQMAHESSILPSITSVINSAEKREEFNSMQVDNPEFYSSMEIKEEVLDLDLSNVESNPTLEDKPIDRAETISKMIKKHYEFIEVSRNVTTDQFLVAAAQLCHMDTNLAEQVWLQFFPRIWEILEEDQRNALVQEILPFVTSGAHIIQKDCHPSAINTFVEALCRCSPPIQMAPPLMKYLGKSHNLWHRMALGMEQLAFDPSSASKASNAATCYEFEADQSKNELLDSLGELYSLLCEEDLWAGLWQKHAHYKETSIAIAYEQHGFYEQAQTAYDSAMAKHKQDFSMGPVPTHTQREVLLWSEHWIRCAKELNDWTLLVEYAKNGFYDPYLLLESAWRIPNWDLMKDALSNVEYNCPKELAWKITMYGGFLLICQPDESKPLKFVERYVESASALCLNEWRRLPHIVSHIHLPYLQAAQQIMELQEAYQIHKGLLQGHQNSLHDMKAIVKTWRNRLPVIADDLTHWNDIFTWRQHHYQVIVNHYESIRDTAHTNSMLGIHASAQSIIHFGKIARKHKLVNVCIESLNRIYTIKSVPIVDCYQKIRQQVKCYLQLASMNNKNELQEGLEVINNTNVKYFAKDLTAEIYALKGLIYHLSNKSDEANKAFSAAVQMHDTSIKAWALYGDYLEQVFTRDARQINLGVNAMACFLHACRHQNESKARKYLAKVLWLLSYDDDNSSLMEALDKYSVGVPPILWLPWTPQLLNCLVQYEGNVILNLMCQVGRMFPQAVYFPIRTLYLTLRTATARKTTTVQQQSQDSQNENTQSGGATTQQSQENTTTATITTSETSSIKATPAMIRCSKIMKMQRDIHTTALSSLEGIANQMEWFRENWYEEVLRQLRQGLTKCYAIAFENRESVNEAKITPHILNFVKKLMSTFGIGVENIASVNMTFNSTASESLARRAEATYQDPVFKEMKHDFTKDFDFTQNNSMKLHTLIFKLKKWIKILDNRSKMLLQSFLIEEKCRFLSNFTLRTAEVEIPGEFLLPKHNHYYVRITRFMPRVDVVQKHNAAARRLYIRGNNGKIYPYLVVNDSGLVDARREERVLQLLRMLNHCLGKQKETARRFLHFTVPRVVAVSQQIRLVEDNPASISLLDIFKKGCTKLEIEHDDPIHYYYERLGGVQSRGIKASHQLSRDILKGVQTNMVPRTMLKQWAVQTFPSATDYWQFRKMFTLQLALACFAEHVLHLTRLNPDMMYLHQDSGLMNVAYFKFDVDDGTGEFGATRPVPFRLTPNIVEYLSSIGISGPLTASMIATARCFVYPNFKVQAILKPILRDEMVLSRMKKPEEAVGNNMEKLTDSEQIINMVNKAVTSISNRLNSLAHFDGTDSKVSVGVEKSNGGVALRFFAKMDDMKKIPEEFDGKNEERGFKRSVAKQSRSPKIEDRDDVEVGNWAKHKKTHFYS</sequence>
<dbReference type="SUPFAM" id="SSF48452">
    <property type="entry name" value="TPR-like"/>
    <property type="match status" value="1"/>
</dbReference>
<proteinExistence type="inferred from homology"/>
<dbReference type="CDD" id="cd00190">
    <property type="entry name" value="Tryp_SPc"/>
    <property type="match status" value="1"/>
</dbReference>
<dbReference type="GO" id="GO:0006281">
    <property type="term" value="P:DNA repair"/>
    <property type="evidence" value="ECO:0007669"/>
    <property type="project" value="TreeGrafter"/>
</dbReference>
<feature type="region of interest" description="Disordered" evidence="14">
    <location>
        <begin position="4224"/>
        <end position="4264"/>
    </location>
</feature>
<keyword evidence="7" id="KW-0378">Hydrolase</keyword>
<dbReference type="InterPro" id="IPR019734">
    <property type="entry name" value="TPR_rpt"/>
</dbReference>